<comment type="subcellular location">
    <subcellularLocation>
        <location evidence="1">Membrane</location>
        <topology evidence="1">Multi-pass membrane protein</topology>
    </subcellularLocation>
</comment>
<feature type="region of interest" description="Disordered" evidence="6">
    <location>
        <begin position="280"/>
        <end position="318"/>
    </location>
</feature>
<feature type="domain" description="Major facilitator superfamily (MFS) profile" evidence="8">
    <location>
        <begin position="74"/>
        <end position="527"/>
    </location>
</feature>
<keyword evidence="5 7" id="KW-0472">Membrane</keyword>
<evidence type="ECO:0000259" key="8">
    <source>
        <dbReference type="PROSITE" id="PS50850"/>
    </source>
</evidence>
<dbReference type="PANTHER" id="PTHR23504:SF15">
    <property type="entry name" value="MAJOR FACILITATOR SUPERFAMILY (MFS) PROFILE DOMAIN-CONTAINING PROTEIN"/>
    <property type="match status" value="1"/>
</dbReference>
<evidence type="ECO:0000256" key="2">
    <source>
        <dbReference type="ARBA" id="ARBA00022448"/>
    </source>
</evidence>
<keyword evidence="10" id="KW-1185">Reference proteome</keyword>
<feature type="region of interest" description="Disordered" evidence="6">
    <location>
        <begin position="1"/>
        <end position="67"/>
    </location>
</feature>
<dbReference type="GO" id="GO:0016020">
    <property type="term" value="C:membrane"/>
    <property type="evidence" value="ECO:0007669"/>
    <property type="project" value="UniProtKB-SubCell"/>
</dbReference>
<evidence type="ECO:0000256" key="7">
    <source>
        <dbReference type="SAM" id="Phobius"/>
    </source>
</evidence>
<dbReference type="CDD" id="cd17330">
    <property type="entry name" value="MFS_SLC46_TetA_like"/>
    <property type="match status" value="1"/>
</dbReference>
<feature type="transmembrane region" description="Helical" evidence="7">
    <location>
        <begin position="371"/>
        <end position="389"/>
    </location>
</feature>
<dbReference type="PRINTS" id="PR01035">
    <property type="entry name" value="TCRTETA"/>
</dbReference>
<evidence type="ECO:0000256" key="6">
    <source>
        <dbReference type="SAM" id="MobiDB-lite"/>
    </source>
</evidence>
<dbReference type="GO" id="GO:0022857">
    <property type="term" value="F:transmembrane transporter activity"/>
    <property type="evidence" value="ECO:0007669"/>
    <property type="project" value="InterPro"/>
</dbReference>
<dbReference type="PANTHER" id="PTHR23504">
    <property type="entry name" value="MAJOR FACILITATOR SUPERFAMILY DOMAIN-CONTAINING PROTEIN 10"/>
    <property type="match status" value="1"/>
</dbReference>
<reference evidence="9 10" key="1">
    <citation type="journal article" date="2018" name="Mol. Biol. Evol.">
        <title>Broad Genomic Sampling Reveals a Smut Pathogenic Ancestry of the Fungal Clade Ustilaginomycotina.</title>
        <authorList>
            <person name="Kijpornyongpan T."/>
            <person name="Mondo S.J."/>
            <person name="Barry K."/>
            <person name="Sandor L."/>
            <person name="Lee J."/>
            <person name="Lipzen A."/>
            <person name="Pangilinan J."/>
            <person name="LaButti K."/>
            <person name="Hainaut M."/>
            <person name="Henrissat B."/>
            <person name="Grigoriev I.V."/>
            <person name="Spatafora J.W."/>
            <person name="Aime M.C."/>
        </authorList>
    </citation>
    <scope>NUCLEOTIDE SEQUENCE [LARGE SCALE GENOMIC DNA]</scope>
    <source>
        <strain evidence="9 10">MCA 4718</strain>
    </source>
</reference>
<protein>
    <submittedName>
        <fullName evidence="9">MFS general substrate transporter</fullName>
    </submittedName>
</protein>
<dbReference type="InterPro" id="IPR001958">
    <property type="entry name" value="Tet-R_TetA/multi-R_MdtG-like"/>
</dbReference>
<keyword evidence="2" id="KW-0813">Transport</keyword>
<proteinExistence type="predicted"/>
<dbReference type="InterPro" id="IPR011701">
    <property type="entry name" value="MFS"/>
</dbReference>
<keyword evidence="4 7" id="KW-1133">Transmembrane helix</keyword>
<dbReference type="InterPro" id="IPR036259">
    <property type="entry name" value="MFS_trans_sf"/>
</dbReference>
<dbReference type="AlphaFoldDB" id="A0A316UEA5"/>
<keyword evidence="3 7" id="KW-0812">Transmembrane</keyword>
<feature type="transmembrane region" description="Helical" evidence="7">
    <location>
        <begin position="73"/>
        <end position="93"/>
    </location>
</feature>
<feature type="compositionally biased region" description="Polar residues" evidence="6">
    <location>
        <begin position="1"/>
        <end position="19"/>
    </location>
</feature>
<feature type="transmembrane region" description="Helical" evidence="7">
    <location>
        <begin position="434"/>
        <end position="455"/>
    </location>
</feature>
<dbReference type="OrthoDB" id="419616at2759"/>
<dbReference type="Gene3D" id="1.20.1250.20">
    <property type="entry name" value="MFS general substrate transporter like domains"/>
    <property type="match status" value="1"/>
</dbReference>
<evidence type="ECO:0000256" key="5">
    <source>
        <dbReference type="ARBA" id="ARBA00023136"/>
    </source>
</evidence>
<dbReference type="InterPro" id="IPR020846">
    <property type="entry name" value="MFS_dom"/>
</dbReference>
<feature type="transmembrane region" description="Helical" evidence="7">
    <location>
        <begin position="113"/>
        <end position="134"/>
    </location>
</feature>
<dbReference type="Proteomes" id="UP000245942">
    <property type="component" value="Unassembled WGS sequence"/>
</dbReference>
<dbReference type="RefSeq" id="XP_025348595.1">
    <property type="nucleotide sequence ID" value="XM_025490647.1"/>
</dbReference>
<evidence type="ECO:0000256" key="1">
    <source>
        <dbReference type="ARBA" id="ARBA00004141"/>
    </source>
</evidence>
<sequence length="534" mass="58068">MATRAASTGERQPLLSQARPSDVDEVNGDGRGLYHSADARDEQSQPLLGNGQAHQAEETGQADRPPATPLPKLQIFIVCIMRLSEPMSFLFIFPFINEQLHDALPDVPVAELGYYVGLIESCFAIIQVCTVLFWGRLSDRIGRRPVLLIGMAGTVVSVNAFGLAKSFPAMIAARCISGLFNANVSVLKSVLGELTDSTNNARAFSLLPIMYGCGAIIGPWLGGSFSHPVESFPSIFGGSSFLAKYPYYLPCGMSSLYILFAMVIGFLYLEETLPSKRRQHKVHALRQEAETTDGQTARQDTEEADAIEQTTEESKPPSVRSLLTTQVLSIITTQTFLNLQNICFTSLLPLFCFEQVKYGGVGFERSDIGHLLATNGVLAIITQAVLFPWTEKRLGGPLNVYRVALLLYLPSFLVFPVAHVVAEHFGYKATWMTFAVGIAFKAMSGMSIVCATLLVNNVAPSRNSLGALNGLSQTFGSLSRAVGPTMSTSLFAFSTTHKGFGQLVWAVMIAIATTAWLLSFRIARSANRPAWADR</sequence>
<evidence type="ECO:0000256" key="3">
    <source>
        <dbReference type="ARBA" id="ARBA00022692"/>
    </source>
</evidence>
<name>A0A316UEA5_9BASI</name>
<feature type="transmembrane region" description="Helical" evidence="7">
    <location>
        <begin position="203"/>
        <end position="225"/>
    </location>
</feature>
<feature type="transmembrane region" description="Helical" evidence="7">
    <location>
        <begin position="401"/>
        <end position="422"/>
    </location>
</feature>
<evidence type="ECO:0000313" key="9">
    <source>
        <dbReference type="EMBL" id="PWN21435.1"/>
    </source>
</evidence>
<gene>
    <name evidence="9" type="ORF">BCV69DRAFT_258622</name>
</gene>
<feature type="transmembrane region" description="Helical" evidence="7">
    <location>
        <begin position="170"/>
        <end position="191"/>
    </location>
</feature>
<feature type="transmembrane region" description="Helical" evidence="7">
    <location>
        <begin position="245"/>
        <end position="269"/>
    </location>
</feature>
<dbReference type="EMBL" id="KZ819325">
    <property type="protein sequence ID" value="PWN21435.1"/>
    <property type="molecule type" value="Genomic_DNA"/>
</dbReference>
<dbReference type="PROSITE" id="PS50850">
    <property type="entry name" value="MFS"/>
    <property type="match status" value="1"/>
</dbReference>
<evidence type="ECO:0000256" key="4">
    <source>
        <dbReference type="ARBA" id="ARBA00022989"/>
    </source>
</evidence>
<evidence type="ECO:0000313" key="10">
    <source>
        <dbReference type="Proteomes" id="UP000245942"/>
    </source>
</evidence>
<accession>A0A316UEA5</accession>
<dbReference type="Pfam" id="PF07690">
    <property type="entry name" value="MFS_1"/>
    <property type="match status" value="1"/>
</dbReference>
<dbReference type="SUPFAM" id="SSF103473">
    <property type="entry name" value="MFS general substrate transporter"/>
    <property type="match status" value="1"/>
</dbReference>
<organism evidence="9 10">
    <name type="scientific">Pseudomicrostroma glucosiphilum</name>
    <dbReference type="NCBI Taxonomy" id="1684307"/>
    <lineage>
        <taxon>Eukaryota</taxon>
        <taxon>Fungi</taxon>
        <taxon>Dikarya</taxon>
        <taxon>Basidiomycota</taxon>
        <taxon>Ustilaginomycotina</taxon>
        <taxon>Exobasidiomycetes</taxon>
        <taxon>Microstromatales</taxon>
        <taxon>Microstromatales incertae sedis</taxon>
        <taxon>Pseudomicrostroma</taxon>
    </lineage>
</organism>
<feature type="transmembrane region" description="Helical" evidence="7">
    <location>
        <begin position="499"/>
        <end position="518"/>
    </location>
</feature>
<dbReference type="GeneID" id="37012381"/>
<feature type="transmembrane region" description="Helical" evidence="7">
    <location>
        <begin position="146"/>
        <end position="164"/>
    </location>
</feature>